<protein>
    <recommendedName>
        <fullName evidence="6">DUF4283 domain-containing protein</fullName>
    </recommendedName>
</protein>
<feature type="compositionally biased region" description="Basic and acidic residues" evidence="1">
    <location>
        <begin position="554"/>
        <end position="568"/>
    </location>
</feature>
<feature type="compositionally biased region" description="Basic and acidic residues" evidence="1">
    <location>
        <begin position="360"/>
        <end position="369"/>
    </location>
</feature>
<dbReference type="Proteomes" id="UP001558713">
    <property type="component" value="Unassembled WGS sequence"/>
</dbReference>
<feature type="compositionally biased region" description="Polar residues" evidence="1">
    <location>
        <begin position="330"/>
        <end position="346"/>
    </location>
</feature>
<dbReference type="AlphaFoldDB" id="A0ABD1C819"/>
<accession>A0ABD1C819</accession>
<organism evidence="4 5">
    <name type="scientific">Cardamine amara subsp. amara</name>
    <dbReference type="NCBI Taxonomy" id="228776"/>
    <lineage>
        <taxon>Eukaryota</taxon>
        <taxon>Viridiplantae</taxon>
        <taxon>Streptophyta</taxon>
        <taxon>Embryophyta</taxon>
        <taxon>Tracheophyta</taxon>
        <taxon>Spermatophyta</taxon>
        <taxon>Magnoliopsida</taxon>
        <taxon>eudicotyledons</taxon>
        <taxon>Gunneridae</taxon>
        <taxon>Pentapetalae</taxon>
        <taxon>rosids</taxon>
        <taxon>malvids</taxon>
        <taxon>Brassicales</taxon>
        <taxon>Brassicaceae</taxon>
        <taxon>Cardamineae</taxon>
        <taxon>Cardamine</taxon>
    </lineage>
</organism>
<dbReference type="PANTHER" id="PTHR31286:SF163">
    <property type="entry name" value="ZINC KNUCKLE CX2CX4HX4C DOMAIN-CONTAINING PROTEIN"/>
    <property type="match status" value="1"/>
</dbReference>
<feature type="domain" description="DUF4283" evidence="2">
    <location>
        <begin position="55"/>
        <end position="136"/>
    </location>
</feature>
<feature type="region of interest" description="Disordered" evidence="1">
    <location>
        <begin position="505"/>
        <end position="568"/>
    </location>
</feature>
<comment type="caution">
    <text evidence="4">The sequence shown here is derived from an EMBL/GenBank/DDBJ whole genome shotgun (WGS) entry which is preliminary data.</text>
</comment>
<sequence>MSHRLFYGEKGKAVASSSYRLSYGEKGKAVASSNHQPRISRVRVPQFDTSALIKKHALTLIGRITNPQQRIWSLIPFLSDMWKTSTRAIGADLGQGLFQFQFATEEDLQLVLANRPYHFAKWMVILQRWEPTVDPNFPCQIPFWIKVQGVPSYLWSKETLKSIADDLSTFEDMEISNASARMRVTVNGHQPLITSSIVEFFNGDEVTAQLVYEKLERHCSKCLRLTHEVKDCPLSKPQAQEKITDLRDQLRASSHHEGHHSHPGLAEQAITRANPNFRQSIQPAERISTQAGTRNYSLTSHHKEPYRRTIQERSYGRDISYTLLQNYHRGSTRNQNSHYTHSLGRTETSRYHRNLPQGFWREKKRDDTFNRSPIRNRGEASDSSRPTGPNLGRAETTERDVETIPQQALEEARGELREVMVQYTSCADPSESAVRRERVRQAEQNGQFEQSATQMARAALAKQISPTSLENIEPLESSRERIPIDQRLGPVNDANAVEPYPVIKGPAKKKVGRPAGSRKVINSPSNLPGVSSRKIKTLQVSGSPRKRLNLDASTSREEPEPTSRRKRK</sequence>
<evidence type="ECO:0000313" key="4">
    <source>
        <dbReference type="EMBL" id="KAL1225600.1"/>
    </source>
</evidence>
<reference evidence="4 5" key="1">
    <citation type="submission" date="2024-04" db="EMBL/GenBank/DDBJ databases">
        <title>Genome assembly C_amara_ONT_v2.</title>
        <authorList>
            <person name="Yant L."/>
            <person name="Moore C."/>
            <person name="Slenker M."/>
        </authorList>
    </citation>
    <scope>NUCLEOTIDE SEQUENCE [LARGE SCALE GENOMIC DNA]</scope>
    <source>
        <tissue evidence="4">Leaf</tissue>
    </source>
</reference>
<feature type="domain" description="Zinc knuckle CX2CX4HX4C" evidence="3">
    <location>
        <begin position="190"/>
        <end position="233"/>
    </location>
</feature>
<feature type="compositionally biased region" description="Polar residues" evidence="1">
    <location>
        <begin position="520"/>
        <end position="529"/>
    </location>
</feature>
<proteinExistence type="predicted"/>
<gene>
    <name evidence="4" type="ORF">V5N11_000043</name>
</gene>
<name>A0ABD1C819_CARAN</name>
<dbReference type="Pfam" id="PF14392">
    <property type="entry name" value="zf-CCHC_4"/>
    <property type="match status" value="1"/>
</dbReference>
<dbReference type="InterPro" id="IPR040256">
    <property type="entry name" value="At4g02000-like"/>
</dbReference>
<evidence type="ECO:0008006" key="6">
    <source>
        <dbReference type="Google" id="ProtNLM"/>
    </source>
</evidence>
<dbReference type="InterPro" id="IPR025836">
    <property type="entry name" value="Zn_knuckle_CX2CX4HX4C"/>
</dbReference>
<dbReference type="PANTHER" id="PTHR31286">
    <property type="entry name" value="GLYCINE-RICH CELL WALL STRUCTURAL PROTEIN 1.8-LIKE"/>
    <property type="match status" value="1"/>
</dbReference>
<evidence type="ECO:0000259" key="3">
    <source>
        <dbReference type="Pfam" id="PF14392"/>
    </source>
</evidence>
<evidence type="ECO:0000313" key="5">
    <source>
        <dbReference type="Proteomes" id="UP001558713"/>
    </source>
</evidence>
<evidence type="ECO:0000259" key="2">
    <source>
        <dbReference type="Pfam" id="PF14111"/>
    </source>
</evidence>
<dbReference type="EMBL" id="JBANAX010000025">
    <property type="protein sequence ID" value="KAL1225600.1"/>
    <property type="molecule type" value="Genomic_DNA"/>
</dbReference>
<dbReference type="Pfam" id="PF14111">
    <property type="entry name" value="DUF4283"/>
    <property type="match status" value="1"/>
</dbReference>
<dbReference type="InterPro" id="IPR025558">
    <property type="entry name" value="DUF4283"/>
</dbReference>
<feature type="region of interest" description="Disordered" evidence="1">
    <location>
        <begin position="330"/>
        <end position="405"/>
    </location>
</feature>
<evidence type="ECO:0000256" key="1">
    <source>
        <dbReference type="SAM" id="MobiDB-lite"/>
    </source>
</evidence>
<keyword evidence="5" id="KW-1185">Reference proteome</keyword>